<keyword evidence="3" id="KW-1185">Reference proteome</keyword>
<keyword evidence="1" id="KW-0472">Membrane</keyword>
<keyword evidence="1" id="KW-0812">Transmembrane</keyword>
<dbReference type="AlphaFoldDB" id="A0A1G8DY20"/>
<feature type="transmembrane region" description="Helical" evidence="1">
    <location>
        <begin position="12"/>
        <end position="34"/>
    </location>
</feature>
<proteinExistence type="predicted"/>
<evidence type="ECO:0000313" key="2">
    <source>
        <dbReference type="EMBL" id="SDH62567.1"/>
    </source>
</evidence>
<dbReference type="STRING" id="311334.SAMN05421846_101354"/>
<feature type="transmembrane region" description="Helical" evidence="1">
    <location>
        <begin position="107"/>
        <end position="128"/>
    </location>
</feature>
<name>A0A1G8DY20_9FLAO</name>
<accession>A0A1G8DY20</accession>
<sequence length="133" mass="14710">MMKNTFNPNQSIPLSVKIFSWILIVAGIFFFYVFTFNPGLCFPGASITDYSSQLGFSSTGVRILGSVVALLISVIFNKSQWLFITLVSRLTIEIGDIIVNVSSGGTMLNTIMIGTIAILEFWAIVKLYRIIKS</sequence>
<organism evidence="2 3">
    <name type="scientific">Chryseobacterium taeanense</name>
    <dbReference type="NCBI Taxonomy" id="311334"/>
    <lineage>
        <taxon>Bacteria</taxon>
        <taxon>Pseudomonadati</taxon>
        <taxon>Bacteroidota</taxon>
        <taxon>Flavobacteriia</taxon>
        <taxon>Flavobacteriales</taxon>
        <taxon>Weeksellaceae</taxon>
        <taxon>Chryseobacterium group</taxon>
        <taxon>Chryseobacterium</taxon>
    </lineage>
</organism>
<evidence type="ECO:0008006" key="4">
    <source>
        <dbReference type="Google" id="ProtNLM"/>
    </source>
</evidence>
<dbReference type="Proteomes" id="UP000198869">
    <property type="component" value="Unassembled WGS sequence"/>
</dbReference>
<reference evidence="3" key="1">
    <citation type="submission" date="2016-10" db="EMBL/GenBank/DDBJ databases">
        <authorList>
            <person name="Varghese N."/>
            <person name="Submissions S."/>
        </authorList>
    </citation>
    <scope>NUCLEOTIDE SEQUENCE [LARGE SCALE GENOMIC DNA]</scope>
    <source>
        <strain evidence="3">DSM 17071</strain>
    </source>
</reference>
<evidence type="ECO:0000256" key="1">
    <source>
        <dbReference type="SAM" id="Phobius"/>
    </source>
</evidence>
<protein>
    <recommendedName>
        <fullName evidence="4">DUF4345 domain-containing protein</fullName>
    </recommendedName>
</protein>
<evidence type="ECO:0000313" key="3">
    <source>
        <dbReference type="Proteomes" id="UP000198869"/>
    </source>
</evidence>
<gene>
    <name evidence="2" type="ORF">SAMN05421846_101354</name>
</gene>
<feature type="transmembrane region" description="Helical" evidence="1">
    <location>
        <begin position="54"/>
        <end position="74"/>
    </location>
</feature>
<keyword evidence="1" id="KW-1133">Transmembrane helix</keyword>
<dbReference type="EMBL" id="FNDW01000001">
    <property type="protein sequence ID" value="SDH62567.1"/>
    <property type="molecule type" value="Genomic_DNA"/>
</dbReference>